<proteinExistence type="predicted"/>
<dbReference type="KEGG" id="sfw:WN53_21035"/>
<protein>
    <submittedName>
        <fullName evidence="1">Uncharacterized protein</fullName>
    </submittedName>
</protein>
<sequence length="76" mass="8490">MSYDKFIVYEGFTIAPFARVAWPENESLPSHPLVGEILKQLGVSQLPWILVVALDIIPHSSQTTATCGARYKEDNE</sequence>
<organism evidence="1">
    <name type="scientific">Serratia fonticola</name>
    <dbReference type="NCBI Taxonomy" id="47917"/>
    <lineage>
        <taxon>Bacteria</taxon>
        <taxon>Pseudomonadati</taxon>
        <taxon>Pseudomonadota</taxon>
        <taxon>Gammaproteobacteria</taxon>
        <taxon>Enterobacterales</taxon>
        <taxon>Yersiniaceae</taxon>
        <taxon>Serratia</taxon>
    </lineage>
</organism>
<gene>
    <name evidence="1" type="ORF">NCTC12965_02792</name>
</gene>
<reference evidence="1" key="1">
    <citation type="submission" date="2019-05" db="EMBL/GenBank/DDBJ databases">
        <authorList>
            <consortium name="Pathogen Informatics"/>
        </authorList>
    </citation>
    <scope>NUCLEOTIDE SEQUENCE [LARGE SCALE GENOMIC DNA]</scope>
    <source>
        <strain evidence="1">NCTC12965</strain>
    </source>
</reference>
<name>A0A0F7HE61_SERFO</name>
<evidence type="ECO:0000313" key="1">
    <source>
        <dbReference type="EMBL" id="VTR28933.1"/>
    </source>
</evidence>
<dbReference type="AlphaFoldDB" id="A0A0F7HE61"/>
<accession>A0A0F7HE61</accession>
<dbReference type="EMBL" id="CABEEZ010000061">
    <property type="protein sequence ID" value="VTR28933.1"/>
    <property type="molecule type" value="Genomic_DNA"/>
</dbReference>